<dbReference type="AlphaFoldDB" id="A0AA46BP47"/>
<evidence type="ECO:0000313" key="1">
    <source>
        <dbReference type="EMBL" id="STD11956.1"/>
    </source>
</evidence>
<proteinExistence type="predicted"/>
<comment type="caution">
    <text evidence="1">The sequence shown here is derived from an EMBL/GenBank/DDBJ whole genome shotgun (WGS) entry which is preliminary data.</text>
</comment>
<name>A0AA46BP47_9MICO</name>
<dbReference type="Gene3D" id="3.20.20.80">
    <property type="entry name" value="Glycosidases"/>
    <property type="match status" value="1"/>
</dbReference>
<dbReference type="EMBL" id="UFYA01000001">
    <property type="protein sequence ID" value="STD11956.1"/>
    <property type="molecule type" value="Genomic_DNA"/>
</dbReference>
<accession>A0AA46BP47</accession>
<dbReference type="Proteomes" id="UP000254118">
    <property type="component" value="Unassembled WGS sequence"/>
</dbReference>
<evidence type="ECO:0000313" key="2">
    <source>
        <dbReference type="Proteomes" id="UP000254118"/>
    </source>
</evidence>
<reference evidence="1 2" key="1">
    <citation type="submission" date="2018-06" db="EMBL/GenBank/DDBJ databases">
        <authorList>
            <consortium name="Pathogen Informatics"/>
            <person name="Doyle S."/>
        </authorList>
    </citation>
    <scope>NUCLEOTIDE SEQUENCE [LARGE SCALE GENOMIC DNA]</scope>
    <source>
        <strain evidence="1 2">NCTC7915</strain>
    </source>
</reference>
<sequence>MGTSLRRMTRHTTIITAAILLTAGAGIATSKTPIAAETRRSILAHSPDSTLATLVAATSTQLPGKQVWAHMVPHGLADYHEKPGKTDYGSTYPLDLIPGGPSSPPRPTSGLPRAQAAGLTGMQILTFEGINRGSDFTKEWMKQADPTWNDSHPDNDFSIAPCFMASSSDGLIRMIREYLEIAKEHASAAKIGDKFVIYIYGPRNMPPQQWEKVRDTIDQQQLPVYLIGDLQTDSSQTGHTFDASRIDTYAHAFDAAWNFEDSSQYIWNDILRYTVSRSLPYAGGIMPGYNRETPGGGFVDAQGTTMMRNQWEAALTSGAPWQNIITWNDLVEHTDIKPSSDWNITRSDINAFYAAKLRGLPPPAPRAELYITTPNHTRAGQTVHAEALILNGGKTDVIVNVQLHDGSGAPVGEPIRMTAPAGKATAATTNTPLPADQPPSRRFLRAHAWSLTTGGTPLQHVVSAPVVVYGANEKLRTTNQRTHYYSIPAARALPTNPTLSLTGDATQGNATLTAAHPMRFVEILQNTRSAKLSFDTATATSALSALSRTIVGNQKITTDSAGFYVGRIIDSNERVAYSDPVYISDPRS</sequence>
<organism evidence="1 2">
    <name type="scientific">Dermatophilus congolensis</name>
    <dbReference type="NCBI Taxonomy" id="1863"/>
    <lineage>
        <taxon>Bacteria</taxon>
        <taxon>Bacillati</taxon>
        <taxon>Actinomycetota</taxon>
        <taxon>Actinomycetes</taxon>
        <taxon>Micrococcales</taxon>
        <taxon>Dermatophilaceae</taxon>
        <taxon>Dermatophilus</taxon>
    </lineage>
</organism>
<protein>
    <submittedName>
        <fullName evidence="1">Uncharacterized protein</fullName>
    </submittedName>
</protein>
<gene>
    <name evidence="1" type="ORF">NCTC7915_01697</name>
</gene>